<feature type="coiled-coil region" evidence="1">
    <location>
        <begin position="317"/>
        <end position="419"/>
    </location>
</feature>
<reference evidence="2 3" key="1">
    <citation type="journal article" date="2003" name="PLoS Biol.">
        <title>The genome sequence of Caenorhabditis briggsae: a platform for comparative genomics.</title>
        <authorList>
            <person name="Stein L.D."/>
            <person name="Bao Z."/>
            <person name="Blasiar D."/>
            <person name="Blumenthal T."/>
            <person name="Brent M.R."/>
            <person name="Chen N."/>
            <person name="Chinwalla A."/>
            <person name="Clarke L."/>
            <person name="Clee C."/>
            <person name="Coghlan A."/>
            <person name="Coulson A."/>
            <person name="D'Eustachio P."/>
            <person name="Fitch D.H."/>
            <person name="Fulton L.A."/>
            <person name="Fulton R.E."/>
            <person name="Griffiths-Jones S."/>
            <person name="Harris T.W."/>
            <person name="Hillier L.W."/>
            <person name="Kamath R."/>
            <person name="Kuwabara P.E."/>
            <person name="Mardis E.R."/>
            <person name="Marra M.A."/>
            <person name="Miner T.L."/>
            <person name="Minx P."/>
            <person name="Mullikin J.C."/>
            <person name="Plumb R.W."/>
            <person name="Rogers J."/>
            <person name="Schein J.E."/>
            <person name="Sohrmann M."/>
            <person name="Spieth J."/>
            <person name="Stajich J.E."/>
            <person name="Wei C."/>
            <person name="Willey D."/>
            <person name="Wilson R.K."/>
            <person name="Durbin R."/>
            <person name="Waterston R.H."/>
        </authorList>
    </citation>
    <scope>NUCLEOTIDE SEQUENCE [LARGE SCALE GENOMIC DNA]</scope>
    <source>
        <strain evidence="2 3">AF16</strain>
    </source>
</reference>
<evidence type="ECO:0000256" key="1">
    <source>
        <dbReference type="SAM" id="Coils"/>
    </source>
</evidence>
<dbReference type="STRING" id="6238.B6IGI6"/>
<dbReference type="CTD" id="68917495"/>
<dbReference type="InParanoid" id="B6IGI6"/>
<dbReference type="HOGENOM" id="CLU_638159_0_0_1"/>
<dbReference type="EMBL" id="HE601347">
    <property type="protein sequence ID" value="CAR99016.1"/>
    <property type="molecule type" value="Genomic_DNA"/>
</dbReference>
<dbReference type="RefSeq" id="XP_045098583.1">
    <property type="nucleotide sequence ID" value="XM_045244348.1"/>
</dbReference>
<name>B6IGI6_CAEBR</name>
<sequence length="430" mass="50290">MQFSLFSTIIEVMRQYVNTPEGGLVPITCIDKTIEWLENQCYWTLGSRGTCLDGRTSIVIDITPNFQSLYYHVYQQAMYFYGLSNYHSSVRFSNEVSPDWATAVIPAWLTRVLLLIGWTEQFFGNEYVDLANVILRLILKKMPAEARNEKRSSIHCWAKQLYFSRNKLACEFYYKQRRTCFLSPSEDVEERAEKLRKRKEQSKPNKVKKPSTNVAGLIRETSEEHPPADELFGASFLHSQEYPESKLTITRTNIDNLATITHGPMTLMPTPYDKEREFGNAPNVFFLLDKTETKGVMTEDEQPKLNVDEDLKTINEFQKEEQEIVELEEKDELIKEEPIIMAEDDDKTLKVDDNPNTIDKFRKEEEVVFAMKEKDDLESEYVKALKKEVERPKEKARRVDEMEKELTEIKRLQLKLIENTVRRESKGDNQ</sequence>
<dbReference type="AlphaFoldDB" id="B6IGI6"/>
<evidence type="ECO:0000313" key="2">
    <source>
        <dbReference type="EMBL" id="CAR99016.1"/>
    </source>
</evidence>
<evidence type="ECO:0000313" key="3">
    <source>
        <dbReference type="Proteomes" id="UP000008549"/>
    </source>
</evidence>
<dbReference type="GeneID" id="68917495"/>
<keyword evidence="1" id="KW-0175">Coiled coil</keyword>
<dbReference type="KEGG" id="cbr:CBG_26013"/>
<organism evidence="2 3">
    <name type="scientific">Caenorhabditis briggsae</name>
    <dbReference type="NCBI Taxonomy" id="6238"/>
    <lineage>
        <taxon>Eukaryota</taxon>
        <taxon>Metazoa</taxon>
        <taxon>Ecdysozoa</taxon>
        <taxon>Nematoda</taxon>
        <taxon>Chromadorea</taxon>
        <taxon>Rhabditida</taxon>
        <taxon>Rhabditina</taxon>
        <taxon>Rhabditomorpha</taxon>
        <taxon>Rhabditoidea</taxon>
        <taxon>Rhabditidae</taxon>
        <taxon>Peloderinae</taxon>
        <taxon>Caenorhabditis</taxon>
    </lineage>
</organism>
<reference evidence="2 3" key="2">
    <citation type="journal article" date="2011" name="PLoS Genet.">
        <title>Caenorhabditis briggsae recombinant inbred line genotypes reveal inter-strain incompatibility and the evolution of recombination.</title>
        <authorList>
            <person name="Ross J.A."/>
            <person name="Koboldt D.C."/>
            <person name="Staisch J.E."/>
            <person name="Chamberlin H.M."/>
            <person name="Gupta B.P."/>
            <person name="Miller R.D."/>
            <person name="Baird S.E."/>
            <person name="Haag E.S."/>
        </authorList>
    </citation>
    <scope>NUCLEOTIDE SEQUENCE [LARGE SCALE GENOMIC DNA]</scope>
    <source>
        <strain evidence="2 3">AF16</strain>
    </source>
</reference>
<accession>B6IGI6</accession>
<gene>
    <name evidence="2" type="ORF">CBG26013</name>
    <name evidence="2" type="ORF">CBG_26013</name>
</gene>
<keyword evidence="3" id="KW-1185">Reference proteome</keyword>
<protein>
    <submittedName>
        <fullName evidence="2">Protein CBG26013</fullName>
    </submittedName>
</protein>
<dbReference type="Proteomes" id="UP000008549">
    <property type="component" value="Unassembled WGS sequence"/>
</dbReference>
<proteinExistence type="predicted"/>